<evidence type="ECO:0000256" key="1">
    <source>
        <dbReference type="ARBA" id="ARBA00022676"/>
    </source>
</evidence>
<feature type="domain" description="Glycosyl transferase family 1" evidence="4">
    <location>
        <begin position="195"/>
        <end position="352"/>
    </location>
</feature>
<feature type="region of interest" description="Disordered" evidence="3">
    <location>
        <begin position="377"/>
        <end position="401"/>
    </location>
</feature>
<reference evidence="7" key="1">
    <citation type="journal article" date="2019" name="Int. J. Syst. Evol. Microbiol.">
        <title>The Global Catalogue of Microorganisms (GCM) 10K type strain sequencing project: providing services to taxonomists for standard genome sequencing and annotation.</title>
        <authorList>
            <consortium name="The Broad Institute Genomics Platform"/>
            <consortium name="The Broad Institute Genome Sequencing Center for Infectious Disease"/>
            <person name="Wu L."/>
            <person name="Ma J."/>
        </authorList>
    </citation>
    <scope>NUCLEOTIDE SEQUENCE [LARGE SCALE GENOMIC DNA]</scope>
    <source>
        <strain evidence="7">CGMCC 4.7682</strain>
    </source>
</reference>
<dbReference type="InterPro" id="IPR028098">
    <property type="entry name" value="Glyco_trans_4-like_N"/>
</dbReference>
<dbReference type="SUPFAM" id="SSF53756">
    <property type="entry name" value="UDP-Glycosyltransferase/glycogen phosphorylase"/>
    <property type="match status" value="1"/>
</dbReference>
<evidence type="ECO:0000259" key="4">
    <source>
        <dbReference type="Pfam" id="PF00534"/>
    </source>
</evidence>
<dbReference type="CDD" id="cd03801">
    <property type="entry name" value="GT4_PimA-like"/>
    <property type="match status" value="1"/>
</dbReference>
<keyword evidence="7" id="KW-1185">Reference proteome</keyword>
<protein>
    <submittedName>
        <fullName evidence="6">Glycosyltransferase family 4 protein</fullName>
        <ecNumber evidence="6">2.4.-.-</ecNumber>
    </submittedName>
</protein>
<feature type="compositionally biased region" description="Low complexity" evidence="3">
    <location>
        <begin position="386"/>
        <end position="395"/>
    </location>
</feature>
<keyword evidence="2 6" id="KW-0808">Transferase</keyword>
<comment type="caution">
    <text evidence="6">The sequence shown here is derived from an EMBL/GenBank/DDBJ whole genome shotgun (WGS) entry which is preliminary data.</text>
</comment>
<evidence type="ECO:0000256" key="2">
    <source>
        <dbReference type="ARBA" id="ARBA00022679"/>
    </source>
</evidence>
<dbReference type="GO" id="GO:0016757">
    <property type="term" value="F:glycosyltransferase activity"/>
    <property type="evidence" value="ECO:0007669"/>
    <property type="project" value="UniProtKB-KW"/>
</dbReference>
<dbReference type="Pfam" id="PF00534">
    <property type="entry name" value="Glycos_transf_1"/>
    <property type="match status" value="1"/>
</dbReference>
<organism evidence="6 7">
    <name type="scientific">Amycolatopsis halotolerans</name>
    <dbReference type="NCBI Taxonomy" id="330083"/>
    <lineage>
        <taxon>Bacteria</taxon>
        <taxon>Bacillati</taxon>
        <taxon>Actinomycetota</taxon>
        <taxon>Actinomycetes</taxon>
        <taxon>Pseudonocardiales</taxon>
        <taxon>Pseudonocardiaceae</taxon>
        <taxon>Amycolatopsis</taxon>
    </lineage>
</organism>
<dbReference type="Pfam" id="PF13439">
    <property type="entry name" value="Glyco_transf_4"/>
    <property type="match status" value="1"/>
</dbReference>
<evidence type="ECO:0000256" key="3">
    <source>
        <dbReference type="SAM" id="MobiDB-lite"/>
    </source>
</evidence>
<evidence type="ECO:0000313" key="7">
    <source>
        <dbReference type="Proteomes" id="UP001595764"/>
    </source>
</evidence>
<dbReference type="Gene3D" id="3.40.50.2000">
    <property type="entry name" value="Glycogen Phosphorylase B"/>
    <property type="match status" value="2"/>
</dbReference>
<dbReference type="PANTHER" id="PTHR45947:SF13">
    <property type="entry name" value="TRANSFERASE"/>
    <property type="match status" value="1"/>
</dbReference>
<dbReference type="EMBL" id="JBHRWI010000048">
    <property type="protein sequence ID" value="MFC3515150.1"/>
    <property type="molecule type" value="Genomic_DNA"/>
</dbReference>
<keyword evidence="1 6" id="KW-0328">Glycosyltransferase</keyword>
<dbReference type="Proteomes" id="UP001595764">
    <property type="component" value="Unassembled WGS sequence"/>
</dbReference>
<sequence>MSRERTVVFVTPYYPPDVGGVQTYVHSLAAALREVPGWRPVVVTASTNARSGDGFPVYRLPALAKLSNTPLDPRWPTQIRRILRTEQADYLNVHTPVPGLADAATMVAGRVPVVVTYHAAALAKDGHPVFNTVARAYAGAEGFMLRRADLILGVSDYVADSFRPRYGGKVGVLENAIAPGVLADCAVAGRPYATAFLARLAPTHAWKGLDQLLHAMRLYLARSAPSARLLVIGDGAARPGYEALARKLGIADNVTFAGNLSGDAKFRALRSARSLVLCPTSPNDAFPTVLLEAWANRVPVVAAAVGPLATLVDDGVNGLLAAPRSPEALAEGLRRLESSPALADTIRDNAYELVRSRYTWSHRVTEFLQQLAAVGGEPGGRRAGAARRPGAGARGPRARQW</sequence>
<proteinExistence type="predicted"/>
<dbReference type="EC" id="2.4.-.-" evidence="6"/>
<evidence type="ECO:0000313" key="6">
    <source>
        <dbReference type="EMBL" id="MFC3515150.1"/>
    </source>
</evidence>
<dbReference type="RefSeq" id="WP_377876254.1">
    <property type="nucleotide sequence ID" value="NZ_JBHMAY010000092.1"/>
</dbReference>
<feature type="domain" description="Glycosyltransferase subfamily 4-like N-terminal" evidence="5">
    <location>
        <begin position="18"/>
        <end position="177"/>
    </location>
</feature>
<evidence type="ECO:0000259" key="5">
    <source>
        <dbReference type="Pfam" id="PF13439"/>
    </source>
</evidence>
<gene>
    <name evidence="6" type="ORF">ACFORO_33610</name>
</gene>
<dbReference type="InterPro" id="IPR001296">
    <property type="entry name" value="Glyco_trans_1"/>
</dbReference>
<accession>A0ABV7QS25</accession>
<dbReference type="PANTHER" id="PTHR45947">
    <property type="entry name" value="SULFOQUINOVOSYL TRANSFERASE SQD2"/>
    <property type="match status" value="1"/>
</dbReference>
<dbReference type="InterPro" id="IPR050194">
    <property type="entry name" value="Glycosyltransferase_grp1"/>
</dbReference>
<name>A0ABV7QS25_9PSEU</name>